<organism evidence="3 4">
    <name type="scientific">Rhipicephalus microplus</name>
    <name type="common">Cattle tick</name>
    <name type="synonym">Boophilus microplus</name>
    <dbReference type="NCBI Taxonomy" id="6941"/>
    <lineage>
        <taxon>Eukaryota</taxon>
        <taxon>Metazoa</taxon>
        <taxon>Ecdysozoa</taxon>
        <taxon>Arthropoda</taxon>
        <taxon>Chelicerata</taxon>
        <taxon>Arachnida</taxon>
        <taxon>Acari</taxon>
        <taxon>Parasitiformes</taxon>
        <taxon>Ixodida</taxon>
        <taxon>Ixodoidea</taxon>
        <taxon>Ixodidae</taxon>
        <taxon>Rhipicephalinae</taxon>
        <taxon>Rhipicephalus</taxon>
        <taxon>Boophilus</taxon>
    </lineage>
</organism>
<evidence type="ECO:0000256" key="1">
    <source>
        <dbReference type="ARBA" id="ARBA00022729"/>
    </source>
</evidence>
<accession>A0A9J6D6N3</accession>
<dbReference type="AlphaFoldDB" id="A0A9J6D6N3"/>
<name>A0A9J6D6N3_RHIMP</name>
<evidence type="ECO:0000313" key="3">
    <source>
        <dbReference type="EMBL" id="KAH8009709.1"/>
    </source>
</evidence>
<dbReference type="GO" id="GO:0030246">
    <property type="term" value="F:carbohydrate binding"/>
    <property type="evidence" value="ECO:0007669"/>
    <property type="project" value="InterPro"/>
</dbReference>
<dbReference type="SUPFAM" id="SSF49452">
    <property type="entry name" value="Starch-binding domain-like"/>
    <property type="match status" value="1"/>
</dbReference>
<protein>
    <recommendedName>
        <fullName evidence="5">Carboxypeptidase regulatory-like domain-containing protein</fullName>
    </recommendedName>
</protein>
<dbReference type="InterPro" id="IPR051417">
    <property type="entry name" value="SDr/BOS_complex"/>
</dbReference>
<dbReference type="Pfam" id="PF13620">
    <property type="entry name" value="CarboxypepD_reg"/>
    <property type="match status" value="1"/>
</dbReference>
<reference evidence="3" key="2">
    <citation type="submission" date="2021-09" db="EMBL/GenBank/DDBJ databases">
        <authorList>
            <person name="Jia N."/>
            <person name="Wang J."/>
            <person name="Shi W."/>
            <person name="Du L."/>
            <person name="Sun Y."/>
            <person name="Zhan W."/>
            <person name="Jiang J."/>
            <person name="Wang Q."/>
            <person name="Zhang B."/>
            <person name="Ji P."/>
            <person name="Sakyi L.B."/>
            <person name="Cui X."/>
            <person name="Yuan T."/>
            <person name="Jiang B."/>
            <person name="Yang W."/>
            <person name="Lam T.T.-Y."/>
            <person name="Chang Q."/>
            <person name="Ding S."/>
            <person name="Wang X."/>
            <person name="Zhu J."/>
            <person name="Ruan X."/>
            <person name="Zhao L."/>
            <person name="Wei J."/>
            <person name="Que T."/>
            <person name="Du C."/>
            <person name="Cheng J."/>
            <person name="Dai P."/>
            <person name="Han X."/>
            <person name="Huang E."/>
            <person name="Gao Y."/>
            <person name="Liu J."/>
            <person name="Shao H."/>
            <person name="Ye R."/>
            <person name="Li L."/>
            <person name="Wei W."/>
            <person name="Wang X."/>
            <person name="Wang C."/>
            <person name="Huo Q."/>
            <person name="Li W."/>
            <person name="Guo W."/>
            <person name="Chen H."/>
            <person name="Chen S."/>
            <person name="Zhou L."/>
            <person name="Zhou L."/>
            <person name="Ni X."/>
            <person name="Tian J."/>
            <person name="Zhou Y."/>
            <person name="Sheng Y."/>
            <person name="Liu T."/>
            <person name="Pan Y."/>
            <person name="Xia L."/>
            <person name="Li J."/>
            <person name="Zhao F."/>
            <person name="Cao W."/>
        </authorList>
    </citation>
    <scope>NUCLEOTIDE SEQUENCE</scope>
    <source>
        <strain evidence="3">Rmic-2018</strain>
        <tissue evidence="3">Larvae</tissue>
    </source>
</reference>
<proteinExistence type="predicted"/>
<dbReference type="Gene3D" id="2.60.40.1120">
    <property type="entry name" value="Carboxypeptidase-like, regulatory domain"/>
    <property type="match status" value="1"/>
</dbReference>
<dbReference type="PANTHER" id="PTHR23303">
    <property type="entry name" value="CARBOXYPEPTIDASE REGULATORY REGION-CONTAINING"/>
    <property type="match status" value="1"/>
</dbReference>
<feature type="chain" id="PRO_5039919092" description="Carboxypeptidase regulatory-like domain-containing protein" evidence="2">
    <location>
        <begin position="29"/>
        <end position="133"/>
    </location>
</feature>
<sequence length="133" mass="14716">MWLHGTLTCCTLHLHHSVPLLLPPPCSALQASKDGYVLRPLDKLGHFEAFKYAEVKVTVSESSGQPLSGVLVSLSGAADYRNHSRTREDGRLRFPNLSPGNYFLRPMMKEYRFSPASKMLTVGEGATVELDIT</sequence>
<evidence type="ECO:0000256" key="2">
    <source>
        <dbReference type="SAM" id="SignalP"/>
    </source>
</evidence>
<keyword evidence="4" id="KW-1185">Reference proteome</keyword>
<dbReference type="VEuPathDB" id="VectorBase:LOC119178741"/>
<feature type="signal peptide" evidence="2">
    <location>
        <begin position="1"/>
        <end position="28"/>
    </location>
</feature>
<keyword evidence="1 2" id="KW-0732">Signal</keyword>
<dbReference type="PANTHER" id="PTHR23303:SF14">
    <property type="entry name" value="BOS COMPLEX SUBUNIT NOMO1-RELATED"/>
    <property type="match status" value="1"/>
</dbReference>
<dbReference type="InterPro" id="IPR013784">
    <property type="entry name" value="Carb-bd-like_fold"/>
</dbReference>
<reference evidence="3" key="1">
    <citation type="journal article" date="2020" name="Cell">
        <title>Large-Scale Comparative Analyses of Tick Genomes Elucidate Their Genetic Diversity and Vector Capacities.</title>
        <authorList>
            <consortium name="Tick Genome and Microbiome Consortium (TIGMIC)"/>
            <person name="Jia N."/>
            <person name="Wang J."/>
            <person name="Shi W."/>
            <person name="Du L."/>
            <person name="Sun Y."/>
            <person name="Zhan W."/>
            <person name="Jiang J.F."/>
            <person name="Wang Q."/>
            <person name="Zhang B."/>
            <person name="Ji P."/>
            <person name="Bell-Sakyi L."/>
            <person name="Cui X.M."/>
            <person name="Yuan T.T."/>
            <person name="Jiang B.G."/>
            <person name="Yang W.F."/>
            <person name="Lam T.T."/>
            <person name="Chang Q.C."/>
            <person name="Ding S.J."/>
            <person name="Wang X.J."/>
            <person name="Zhu J.G."/>
            <person name="Ruan X.D."/>
            <person name="Zhao L."/>
            <person name="Wei J.T."/>
            <person name="Ye R.Z."/>
            <person name="Que T.C."/>
            <person name="Du C.H."/>
            <person name="Zhou Y.H."/>
            <person name="Cheng J.X."/>
            <person name="Dai P.F."/>
            <person name="Guo W.B."/>
            <person name="Han X.H."/>
            <person name="Huang E.J."/>
            <person name="Li L.F."/>
            <person name="Wei W."/>
            <person name="Gao Y.C."/>
            <person name="Liu J.Z."/>
            <person name="Shao H.Z."/>
            <person name="Wang X."/>
            <person name="Wang C.C."/>
            <person name="Yang T.C."/>
            <person name="Huo Q.B."/>
            <person name="Li W."/>
            <person name="Chen H.Y."/>
            <person name="Chen S.E."/>
            <person name="Zhou L.G."/>
            <person name="Ni X.B."/>
            <person name="Tian J.H."/>
            <person name="Sheng Y."/>
            <person name="Liu T."/>
            <person name="Pan Y.S."/>
            <person name="Xia L.Y."/>
            <person name="Li J."/>
            <person name="Zhao F."/>
            <person name="Cao W.C."/>
        </authorList>
    </citation>
    <scope>NUCLEOTIDE SEQUENCE</scope>
    <source>
        <strain evidence="3">Rmic-2018</strain>
    </source>
</reference>
<evidence type="ECO:0000313" key="4">
    <source>
        <dbReference type="Proteomes" id="UP000821866"/>
    </source>
</evidence>
<dbReference type="GO" id="GO:0005789">
    <property type="term" value="C:endoplasmic reticulum membrane"/>
    <property type="evidence" value="ECO:0007669"/>
    <property type="project" value="TreeGrafter"/>
</dbReference>
<evidence type="ECO:0008006" key="5">
    <source>
        <dbReference type="Google" id="ProtNLM"/>
    </source>
</evidence>
<gene>
    <name evidence="3" type="ORF">HPB51_019020</name>
</gene>
<comment type="caution">
    <text evidence="3">The sequence shown here is derived from an EMBL/GenBank/DDBJ whole genome shotgun (WGS) entry which is preliminary data.</text>
</comment>
<dbReference type="EMBL" id="JABSTU010000011">
    <property type="protein sequence ID" value="KAH8009709.1"/>
    <property type="molecule type" value="Genomic_DNA"/>
</dbReference>
<dbReference type="Proteomes" id="UP000821866">
    <property type="component" value="Chromosome 9"/>
</dbReference>